<accession>A0ABY6B6T7</accession>
<keyword evidence="2" id="KW-1185">Reference proteome</keyword>
<dbReference type="RefSeq" id="WP_261760461.1">
    <property type="nucleotide sequence ID" value="NZ_CP104562.2"/>
</dbReference>
<gene>
    <name evidence="1" type="ORF">N4261_12515</name>
</gene>
<evidence type="ECO:0000313" key="2">
    <source>
        <dbReference type="Proteomes" id="UP001064933"/>
    </source>
</evidence>
<name>A0ABY6B6T7_9BURK</name>
<proteinExistence type="predicted"/>
<dbReference type="Proteomes" id="UP001064933">
    <property type="component" value="Chromosome"/>
</dbReference>
<dbReference type="EMBL" id="CP104562">
    <property type="protein sequence ID" value="UXH80644.1"/>
    <property type="molecule type" value="Genomic_DNA"/>
</dbReference>
<organism evidence="1 2">
    <name type="scientific">Roseateles amylovorans</name>
    <dbReference type="NCBI Taxonomy" id="2978473"/>
    <lineage>
        <taxon>Bacteria</taxon>
        <taxon>Pseudomonadati</taxon>
        <taxon>Pseudomonadota</taxon>
        <taxon>Betaproteobacteria</taxon>
        <taxon>Burkholderiales</taxon>
        <taxon>Sphaerotilaceae</taxon>
        <taxon>Roseateles</taxon>
    </lineage>
</organism>
<sequence length="154" mass="17241">MNLEKLIPFFADSPVNDAFDDVMQELQIKSRPKGPDATVFVRTPDEQLALEFAANVSFKEDRTMPAKSDEAYLLAGFDAYAGAPHKLPFGLFWDMDIAKVRAALGESRKAKNHNATFFHSGLRVTCRFEDDAMSKLKSIGITVIDIHAKELYNL</sequence>
<evidence type="ECO:0000313" key="1">
    <source>
        <dbReference type="EMBL" id="UXH80644.1"/>
    </source>
</evidence>
<reference evidence="1" key="1">
    <citation type="submission" date="2022-10" db="EMBL/GenBank/DDBJ databases">
        <title>Characterization and whole genome sequencing of a new Roseateles species, isolated from fresh water.</title>
        <authorList>
            <person name="Guliayeva D.Y."/>
            <person name="Akhremchuk A.E."/>
            <person name="Sikolenko M.A."/>
            <person name="Valentovich L.N."/>
            <person name="Sidarenka A.V."/>
        </authorList>
    </citation>
    <scope>NUCLEOTIDE SEQUENCE</scope>
    <source>
        <strain evidence="1">BIM B-1768</strain>
    </source>
</reference>
<protein>
    <submittedName>
        <fullName evidence="1">Uncharacterized protein</fullName>
    </submittedName>
</protein>